<dbReference type="InterPro" id="IPR001611">
    <property type="entry name" value="Leu-rich_rpt"/>
</dbReference>
<dbReference type="SUPFAM" id="SSF52058">
    <property type="entry name" value="L domain-like"/>
    <property type="match status" value="1"/>
</dbReference>
<evidence type="ECO:0000256" key="7">
    <source>
        <dbReference type="ARBA" id="ARBA00023180"/>
    </source>
</evidence>
<dbReference type="Proteomes" id="UP001189624">
    <property type="component" value="Chromosome 1"/>
</dbReference>
<keyword evidence="5" id="KW-0472">Membrane</keyword>
<dbReference type="Gene3D" id="3.80.10.10">
    <property type="entry name" value="Ribonuclease Inhibitor"/>
    <property type="match status" value="1"/>
</dbReference>
<dbReference type="InterPro" id="IPR032675">
    <property type="entry name" value="LRR_dom_sf"/>
</dbReference>
<dbReference type="AlphaFoldDB" id="A0AA86RUK7"/>
<dbReference type="GO" id="GO:0016020">
    <property type="term" value="C:membrane"/>
    <property type="evidence" value="ECO:0007669"/>
    <property type="project" value="UniProtKB-SubCell"/>
</dbReference>
<dbReference type="Pfam" id="PF00560">
    <property type="entry name" value="LRR_1"/>
    <property type="match status" value="1"/>
</dbReference>
<gene>
    <name evidence="8" type="ORF">AYBTSS11_LOCUS1154</name>
</gene>
<evidence type="ECO:0000313" key="9">
    <source>
        <dbReference type="Proteomes" id="UP001189624"/>
    </source>
</evidence>
<comment type="subcellular location">
    <subcellularLocation>
        <location evidence="1">Membrane</location>
        <topology evidence="1">Single-pass type I membrane protein</topology>
    </subcellularLocation>
</comment>
<evidence type="ECO:0000256" key="6">
    <source>
        <dbReference type="ARBA" id="ARBA00023170"/>
    </source>
</evidence>
<keyword evidence="9" id="KW-1185">Reference proteome</keyword>
<evidence type="ECO:0000256" key="4">
    <source>
        <dbReference type="ARBA" id="ARBA00022989"/>
    </source>
</evidence>
<name>A0AA86RUK7_9FABA</name>
<accession>A0AA86RUK7</accession>
<dbReference type="Pfam" id="PF13855">
    <property type="entry name" value="LRR_8"/>
    <property type="match status" value="1"/>
</dbReference>
<dbReference type="Gramene" id="rna-AYBTSS11_LOCUS1154">
    <property type="protein sequence ID" value="CAJ1821394.1"/>
    <property type="gene ID" value="gene-AYBTSS11_LOCUS1154"/>
</dbReference>
<keyword evidence="7" id="KW-0325">Glycoprotein</keyword>
<keyword evidence="3" id="KW-0732">Signal</keyword>
<evidence type="ECO:0000256" key="5">
    <source>
        <dbReference type="ARBA" id="ARBA00023136"/>
    </source>
</evidence>
<evidence type="ECO:0008006" key="10">
    <source>
        <dbReference type="Google" id="ProtNLM"/>
    </source>
</evidence>
<dbReference type="PANTHER" id="PTHR48061">
    <property type="entry name" value="LEUCINE-RICH REPEAT RECEPTOR PROTEIN KINASE EMS1-LIKE-RELATED"/>
    <property type="match status" value="1"/>
</dbReference>
<evidence type="ECO:0000256" key="3">
    <source>
        <dbReference type="ARBA" id="ARBA00022729"/>
    </source>
</evidence>
<keyword evidence="6" id="KW-0675">Receptor</keyword>
<proteinExistence type="predicted"/>
<dbReference type="PANTHER" id="PTHR48061:SF49">
    <property type="entry name" value="DISEASE RESISTANCE FAMILY PROTEIN_LRR PROTEIN"/>
    <property type="match status" value="1"/>
</dbReference>
<organism evidence="8 9">
    <name type="scientific">Sphenostylis stenocarpa</name>
    <dbReference type="NCBI Taxonomy" id="92480"/>
    <lineage>
        <taxon>Eukaryota</taxon>
        <taxon>Viridiplantae</taxon>
        <taxon>Streptophyta</taxon>
        <taxon>Embryophyta</taxon>
        <taxon>Tracheophyta</taxon>
        <taxon>Spermatophyta</taxon>
        <taxon>Magnoliopsida</taxon>
        <taxon>eudicotyledons</taxon>
        <taxon>Gunneridae</taxon>
        <taxon>Pentapetalae</taxon>
        <taxon>rosids</taxon>
        <taxon>fabids</taxon>
        <taxon>Fabales</taxon>
        <taxon>Fabaceae</taxon>
        <taxon>Papilionoideae</taxon>
        <taxon>50 kb inversion clade</taxon>
        <taxon>NPAAA clade</taxon>
        <taxon>indigoferoid/millettioid clade</taxon>
        <taxon>Phaseoleae</taxon>
        <taxon>Sphenostylis</taxon>
    </lineage>
</organism>
<evidence type="ECO:0000313" key="8">
    <source>
        <dbReference type="EMBL" id="CAJ1821394.1"/>
    </source>
</evidence>
<reference evidence="8" key="1">
    <citation type="submission" date="2023-10" db="EMBL/GenBank/DDBJ databases">
        <authorList>
            <person name="Domelevo Entfellner J.-B."/>
        </authorList>
    </citation>
    <scope>NUCLEOTIDE SEQUENCE</scope>
</reference>
<protein>
    <recommendedName>
        <fullName evidence="10">Toll-like receptor 3</fullName>
    </recommendedName>
</protein>
<keyword evidence="2" id="KW-0812">Transmembrane</keyword>
<dbReference type="EMBL" id="OY731398">
    <property type="protein sequence ID" value="CAJ1821394.1"/>
    <property type="molecule type" value="Genomic_DNA"/>
</dbReference>
<evidence type="ECO:0000256" key="1">
    <source>
        <dbReference type="ARBA" id="ARBA00004479"/>
    </source>
</evidence>
<sequence>MMINDTLEVLNLKNNNISGVIPDTISFSCGLSTLNLHGNLLDGPIPMSLAHCSRLEVLDLGSNQIIDGFPCFLKEISTLRVMVLRNNEFQGSLRCSNANKTWEMLQIVDISFNNILVASYSVTVTSKGQQMELIKILTIFTSLDFSSNHFEGPIPEEIMALEELHILNLSNKALSGQIPSTIDLSFNHLVGKIPTSTQLQSFPVSSFEGNGGLYGPPLTGNEDGKDPNMFSQPQCERIACSINWDFISVELGLVFGHGIVFGPLLIWKQWRLWYWKLVHKILCSIFPQMYFEYVRQRTNVHNFKVDAVVINSSVQDVE</sequence>
<evidence type="ECO:0000256" key="2">
    <source>
        <dbReference type="ARBA" id="ARBA00022692"/>
    </source>
</evidence>
<keyword evidence="4" id="KW-1133">Transmembrane helix</keyword>
<dbReference type="InterPro" id="IPR046956">
    <property type="entry name" value="RLP23-like"/>
</dbReference>